<dbReference type="EMBL" id="JAACJO010000022">
    <property type="protein sequence ID" value="KAF5347971.1"/>
    <property type="molecule type" value="Genomic_DNA"/>
</dbReference>
<sequence length="144" mass="16028">MYNGYYGGSPMNRILSISKHLTQTDLALPTPQLTTLVKFSESTLPELADLRMKLRLLELEATTATRWHSATCMSFLFPLPSQVEIPLATVSVSGTLARLIIIQTSIHDLMQDLQREQAKKRLVVQQKVEGATAGAFLEDKIATR</sequence>
<keyword evidence="2" id="KW-1185">Reference proteome</keyword>
<evidence type="ECO:0000313" key="1">
    <source>
        <dbReference type="EMBL" id="KAF5347971.1"/>
    </source>
</evidence>
<dbReference type="Proteomes" id="UP000559027">
    <property type="component" value="Unassembled WGS sequence"/>
</dbReference>
<protein>
    <submittedName>
        <fullName evidence="1">Uncharacterized protein</fullName>
    </submittedName>
</protein>
<gene>
    <name evidence="1" type="ORF">D9756_010160</name>
</gene>
<dbReference type="AlphaFoldDB" id="A0A8H5CVR1"/>
<dbReference type="OrthoDB" id="2592022at2759"/>
<organism evidence="1 2">
    <name type="scientific">Leucocoprinus leucothites</name>
    <dbReference type="NCBI Taxonomy" id="201217"/>
    <lineage>
        <taxon>Eukaryota</taxon>
        <taxon>Fungi</taxon>
        <taxon>Dikarya</taxon>
        <taxon>Basidiomycota</taxon>
        <taxon>Agaricomycotina</taxon>
        <taxon>Agaricomycetes</taxon>
        <taxon>Agaricomycetidae</taxon>
        <taxon>Agaricales</taxon>
        <taxon>Agaricineae</taxon>
        <taxon>Agaricaceae</taxon>
        <taxon>Leucocoprinus</taxon>
    </lineage>
</organism>
<reference evidence="1 2" key="1">
    <citation type="journal article" date="2020" name="ISME J.">
        <title>Uncovering the hidden diversity of litter-decomposition mechanisms in mushroom-forming fungi.</title>
        <authorList>
            <person name="Floudas D."/>
            <person name="Bentzer J."/>
            <person name="Ahren D."/>
            <person name="Johansson T."/>
            <person name="Persson P."/>
            <person name="Tunlid A."/>
        </authorList>
    </citation>
    <scope>NUCLEOTIDE SEQUENCE [LARGE SCALE GENOMIC DNA]</scope>
    <source>
        <strain evidence="1 2">CBS 146.42</strain>
    </source>
</reference>
<proteinExistence type="predicted"/>
<name>A0A8H5CVR1_9AGAR</name>
<comment type="caution">
    <text evidence="1">The sequence shown here is derived from an EMBL/GenBank/DDBJ whole genome shotgun (WGS) entry which is preliminary data.</text>
</comment>
<evidence type="ECO:0000313" key="2">
    <source>
        <dbReference type="Proteomes" id="UP000559027"/>
    </source>
</evidence>
<accession>A0A8H5CVR1</accession>